<dbReference type="GO" id="GO:0004315">
    <property type="term" value="F:3-oxoacyl-[acyl-carrier-protein] synthase activity"/>
    <property type="evidence" value="ECO:0007669"/>
    <property type="project" value="InterPro"/>
</dbReference>
<dbReference type="GO" id="GO:0044550">
    <property type="term" value="P:secondary metabolite biosynthetic process"/>
    <property type="evidence" value="ECO:0007669"/>
    <property type="project" value="TreeGrafter"/>
</dbReference>
<organism evidence="6">
    <name type="scientific">Streptomyces caniferus</name>
    <dbReference type="NCBI Taxonomy" id="285557"/>
    <lineage>
        <taxon>Bacteria</taxon>
        <taxon>Bacillati</taxon>
        <taxon>Actinomycetota</taxon>
        <taxon>Actinomycetes</taxon>
        <taxon>Kitasatosporales</taxon>
        <taxon>Streptomycetaceae</taxon>
        <taxon>Streptomyces</taxon>
    </lineage>
</organism>
<evidence type="ECO:0000259" key="4">
    <source>
        <dbReference type="Pfam" id="PF08541"/>
    </source>
</evidence>
<keyword evidence="3" id="KW-0012">Acyltransferase</keyword>
<sequence>MRVENVHINSLGVALHEWVSAEQAVADGLLGPEVTAANGLTGTHVSGAVPAVDLAVSAARTALERAQLDPDEITSHLHSAVSYQGPVGSYPPGYIQRELGMDGVSALYLQQGCNGMLGSLEVAVGQLTGAAQTEAVLLTTGENFSSPDIDRWTGFDQSYFLGDGGAAALLSAEEGFAEVRSLHSGLLPTLEKWHRGDGPLLLSGEPGSMADMAQRAQQFAETELSLSETLEKLSVFDLGVIHRALVDADLNASDLAKVVPIHMDGRMIEYSVMAPLGLPMSTSSFDFGRGAGHIGGADVFVTLEHLVRTAEVGPGDHVLLVSQGPGWICTACVVTVTDPPSWTV</sequence>
<feature type="domain" description="Beta-ketoacyl-[acyl-carrier-protein] synthase III C-terminal" evidence="4">
    <location>
        <begin position="247"/>
        <end position="335"/>
    </location>
</feature>
<keyword evidence="1" id="KW-0963">Cytoplasm</keyword>
<dbReference type="CDD" id="cd00827">
    <property type="entry name" value="init_cond_enzymes"/>
    <property type="match status" value="1"/>
</dbReference>
<dbReference type="Pfam" id="PF08545">
    <property type="entry name" value="ACP_syn_III"/>
    <property type="match status" value="1"/>
</dbReference>
<evidence type="ECO:0000256" key="2">
    <source>
        <dbReference type="ARBA" id="ARBA00022679"/>
    </source>
</evidence>
<dbReference type="Pfam" id="PF08541">
    <property type="entry name" value="ACP_syn_III_C"/>
    <property type="match status" value="1"/>
</dbReference>
<dbReference type="Gene3D" id="3.40.47.10">
    <property type="match status" value="2"/>
</dbReference>
<reference evidence="6" key="1">
    <citation type="journal article" date="2016" name="Microb. Cell Fact.">
        <title>Characterization and engineering of the biosynthesis gene cluster for antitumor macrolides PM100117 and PM100118 from a marine actinobacteria: generation of a novel improved derivative.</title>
        <authorList>
            <person name="Garcia-Salcedo R."/>
            <person name="Olano C."/>
            <person name="Gomez C."/>
            <person name="Fernandez R."/>
            <person name="Brana A.F."/>
            <person name="Mendez C."/>
            <person name="De la Calle F."/>
            <person name="Salas J.A."/>
        </authorList>
    </citation>
    <scope>NUCLEOTIDE SEQUENCE</scope>
    <source>
        <strain evidence="6">GUA-06-06-006A</strain>
    </source>
</reference>
<dbReference type="EMBL" id="LN997802">
    <property type="protein sequence ID" value="CUW01190.1"/>
    <property type="molecule type" value="Genomic_DNA"/>
</dbReference>
<evidence type="ECO:0000259" key="5">
    <source>
        <dbReference type="Pfam" id="PF08545"/>
    </source>
</evidence>
<dbReference type="InterPro" id="IPR013751">
    <property type="entry name" value="ACP_syn_III_N"/>
</dbReference>
<dbReference type="PANTHER" id="PTHR34069:SF2">
    <property type="entry name" value="BETA-KETOACYL-[ACYL-CARRIER-PROTEIN] SYNTHASE III"/>
    <property type="match status" value="1"/>
</dbReference>
<evidence type="ECO:0000256" key="1">
    <source>
        <dbReference type="ARBA" id="ARBA00022490"/>
    </source>
</evidence>
<dbReference type="GO" id="GO:0006633">
    <property type="term" value="P:fatty acid biosynthetic process"/>
    <property type="evidence" value="ECO:0007669"/>
    <property type="project" value="InterPro"/>
</dbReference>
<dbReference type="PANTHER" id="PTHR34069">
    <property type="entry name" value="3-OXOACYL-[ACYL-CARRIER-PROTEIN] SYNTHASE 3"/>
    <property type="match status" value="1"/>
</dbReference>
<accession>A0A128ATP9</accession>
<dbReference type="SUPFAM" id="SSF53901">
    <property type="entry name" value="Thiolase-like"/>
    <property type="match status" value="1"/>
</dbReference>
<dbReference type="InterPro" id="IPR016039">
    <property type="entry name" value="Thiolase-like"/>
</dbReference>
<evidence type="ECO:0000256" key="3">
    <source>
        <dbReference type="ARBA" id="ARBA00023315"/>
    </source>
</evidence>
<dbReference type="AlphaFoldDB" id="A0A128ATP9"/>
<feature type="domain" description="Beta-ketoacyl-[acyl-carrier-protein] synthase III N-terminal" evidence="5">
    <location>
        <begin position="109"/>
        <end position="175"/>
    </location>
</feature>
<name>A0A128ATP9_9ACTN</name>
<protein>
    <submittedName>
        <fullName evidence="6">3-oxoacyl-ACP synthase III</fullName>
    </submittedName>
</protein>
<proteinExistence type="predicted"/>
<dbReference type="InterPro" id="IPR013747">
    <property type="entry name" value="ACP_syn_III_C"/>
</dbReference>
<keyword evidence="2" id="KW-0808">Transferase</keyword>
<gene>
    <name evidence="6" type="primary">gonS2</name>
</gene>
<evidence type="ECO:0000313" key="6">
    <source>
        <dbReference type="EMBL" id="CUW01190.1"/>
    </source>
</evidence>